<dbReference type="SUPFAM" id="SSF55785">
    <property type="entry name" value="PYP-like sensor domain (PAS domain)"/>
    <property type="match status" value="1"/>
</dbReference>
<dbReference type="SMART" id="SM00267">
    <property type="entry name" value="GGDEF"/>
    <property type="match status" value="1"/>
</dbReference>
<comment type="caution">
    <text evidence="3">The sequence shown here is derived from an EMBL/GenBank/DDBJ whole genome shotgun (WGS) entry which is preliminary data.</text>
</comment>
<keyword evidence="1" id="KW-0175">Coiled coil</keyword>
<dbReference type="FunFam" id="3.30.70.270:FF:000001">
    <property type="entry name" value="Diguanylate cyclase domain protein"/>
    <property type="match status" value="1"/>
</dbReference>
<dbReference type="Gene3D" id="3.30.450.20">
    <property type="entry name" value="PAS domain"/>
    <property type="match status" value="1"/>
</dbReference>
<gene>
    <name evidence="3" type="ORF">A6K76_03100</name>
</gene>
<proteinExistence type="predicted"/>
<reference evidence="3 4" key="1">
    <citation type="submission" date="2016-07" db="EMBL/GenBank/DDBJ databases">
        <title>Caryophanon latum genome sequencing.</title>
        <authorList>
            <person name="Verma A."/>
            <person name="Pal Y."/>
            <person name="Krishnamurthi S."/>
        </authorList>
    </citation>
    <scope>NUCLEOTIDE SEQUENCE [LARGE SCALE GENOMIC DNA]</scope>
    <source>
        <strain evidence="3 4">DSM 14151</strain>
    </source>
</reference>
<dbReference type="GO" id="GO:1902201">
    <property type="term" value="P:negative regulation of bacterial-type flagellum-dependent cell motility"/>
    <property type="evidence" value="ECO:0007669"/>
    <property type="project" value="TreeGrafter"/>
</dbReference>
<name>A0A1C0YB87_9BACL</name>
<dbReference type="InterPro" id="IPR043128">
    <property type="entry name" value="Rev_trsase/Diguanyl_cyclase"/>
</dbReference>
<sequence>MCNELHRERRMSMLTYEQLPCSIVLLNSEGIITYANTFFCNLLQRKEHDIVGEHVERFLSTTNKFIFHSSFYPQLHMHGHVEEFVLHFERSDGVQIPLMINTKRTLYNGEEHVVCILMSMTKRIEYEQEIRTIAKKLEQVNEEQAQALAKLQQLHAEIEKKQQELVMITNTDKLTNIFNRRYIEHYLAELVEVAGQTEDAFSLCILDIDFFKKVNDTYGHQVGDYVLIEIASLMKQHVGEEGVVARYGGEEFIILLPNIAKEQAVIISNAVNEAVRTYEFDHVQRVTISIGVSTYRAGDTESMLINRADRALYYAKQHGRDRTIHFRDIEHVLHP</sequence>
<evidence type="ECO:0000256" key="1">
    <source>
        <dbReference type="SAM" id="Coils"/>
    </source>
</evidence>
<dbReference type="InterPro" id="IPR035965">
    <property type="entry name" value="PAS-like_dom_sf"/>
</dbReference>
<organism evidence="3 4">
    <name type="scientific">Caryophanon latum</name>
    <dbReference type="NCBI Taxonomy" id="33977"/>
    <lineage>
        <taxon>Bacteria</taxon>
        <taxon>Bacillati</taxon>
        <taxon>Bacillota</taxon>
        <taxon>Bacilli</taxon>
        <taxon>Bacillales</taxon>
        <taxon>Caryophanaceae</taxon>
        <taxon>Caryophanon</taxon>
    </lineage>
</organism>
<dbReference type="OrthoDB" id="9759607at2"/>
<protein>
    <recommendedName>
        <fullName evidence="2">GGDEF domain-containing protein</fullName>
    </recommendedName>
</protein>
<feature type="coiled-coil region" evidence="1">
    <location>
        <begin position="123"/>
        <end position="171"/>
    </location>
</feature>
<dbReference type="PANTHER" id="PTHR45138:SF24">
    <property type="entry name" value="DIGUANYLATE CYCLASE DGCC-RELATED"/>
    <property type="match status" value="1"/>
</dbReference>
<dbReference type="EMBL" id="MATO01000078">
    <property type="protein sequence ID" value="OCS84389.1"/>
    <property type="molecule type" value="Genomic_DNA"/>
</dbReference>
<dbReference type="InterPro" id="IPR000014">
    <property type="entry name" value="PAS"/>
</dbReference>
<keyword evidence="4" id="KW-1185">Reference proteome</keyword>
<dbReference type="InterPro" id="IPR000160">
    <property type="entry name" value="GGDEF_dom"/>
</dbReference>
<dbReference type="NCBIfam" id="TIGR00254">
    <property type="entry name" value="GGDEF"/>
    <property type="match status" value="1"/>
</dbReference>
<dbReference type="Pfam" id="PF13426">
    <property type="entry name" value="PAS_9"/>
    <property type="match status" value="1"/>
</dbReference>
<dbReference type="SUPFAM" id="SSF55073">
    <property type="entry name" value="Nucleotide cyclase"/>
    <property type="match status" value="1"/>
</dbReference>
<evidence type="ECO:0000259" key="2">
    <source>
        <dbReference type="PROSITE" id="PS50887"/>
    </source>
</evidence>
<dbReference type="PANTHER" id="PTHR45138">
    <property type="entry name" value="REGULATORY COMPONENTS OF SENSORY TRANSDUCTION SYSTEM"/>
    <property type="match status" value="1"/>
</dbReference>
<dbReference type="Pfam" id="PF00990">
    <property type="entry name" value="GGDEF"/>
    <property type="match status" value="1"/>
</dbReference>
<accession>A0A1C0YB87</accession>
<dbReference type="PROSITE" id="PS50887">
    <property type="entry name" value="GGDEF"/>
    <property type="match status" value="1"/>
</dbReference>
<dbReference type="AlphaFoldDB" id="A0A1C0YB87"/>
<dbReference type="InterPro" id="IPR029787">
    <property type="entry name" value="Nucleotide_cyclase"/>
</dbReference>
<dbReference type="GO" id="GO:0043709">
    <property type="term" value="P:cell adhesion involved in single-species biofilm formation"/>
    <property type="evidence" value="ECO:0007669"/>
    <property type="project" value="TreeGrafter"/>
</dbReference>
<dbReference type="GO" id="GO:0005886">
    <property type="term" value="C:plasma membrane"/>
    <property type="evidence" value="ECO:0007669"/>
    <property type="project" value="TreeGrafter"/>
</dbReference>
<dbReference type="Proteomes" id="UP000093482">
    <property type="component" value="Unassembled WGS sequence"/>
</dbReference>
<dbReference type="NCBIfam" id="TIGR00229">
    <property type="entry name" value="sensory_box"/>
    <property type="match status" value="1"/>
</dbReference>
<dbReference type="GO" id="GO:0052621">
    <property type="term" value="F:diguanylate cyclase activity"/>
    <property type="evidence" value="ECO:0007669"/>
    <property type="project" value="TreeGrafter"/>
</dbReference>
<evidence type="ECO:0000313" key="4">
    <source>
        <dbReference type="Proteomes" id="UP000093482"/>
    </source>
</evidence>
<dbReference type="CDD" id="cd01949">
    <property type="entry name" value="GGDEF"/>
    <property type="match status" value="1"/>
</dbReference>
<dbReference type="CDD" id="cd00130">
    <property type="entry name" value="PAS"/>
    <property type="match status" value="1"/>
</dbReference>
<evidence type="ECO:0000313" key="3">
    <source>
        <dbReference type="EMBL" id="OCS84389.1"/>
    </source>
</evidence>
<dbReference type="Gene3D" id="3.30.70.270">
    <property type="match status" value="1"/>
</dbReference>
<feature type="domain" description="GGDEF" evidence="2">
    <location>
        <begin position="199"/>
        <end position="328"/>
    </location>
</feature>
<dbReference type="InterPro" id="IPR050469">
    <property type="entry name" value="Diguanylate_Cyclase"/>
</dbReference>